<keyword evidence="2" id="KW-1185">Reference proteome</keyword>
<sequence>MPVMEEPVTGDDDYARNRQLVLVDTVTPISQSISSSSSITPQKVPCSDAVDPNSVSPRNMPSTSKFTLPKGWSVKKVPRKFGGLSDKYYSDPETGRQFRSLKEVERYISEGVTPAKTRVKRLKYLHDVKVENHTTEGATPTRTRGKRVNYRHVEKMLDFEESKDNEYELAIVSTPTPTPTPSPPRFNLPDGWIVEEVPRRSGGSADKYYYEQGTGQKFRSLLAVERYITQVEENLPLSVVLEEIKENNLPLSKAFKLITPIKNCGSYNSWKKNIMSRTCLPSKVNWVIADSGGDDAWNAYVDQTLVPDSVKQQWGNTFMIAINNTKHNAPGFGSVAE</sequence>
<dbReference type="EMBL" id="CM042021">
    <property type="protein sequence ID" value="KAI3819739.1"/>
    <property type="molecule type" value="Genomic_DNA"/>
</dbReference>
<protein>
    <submittedName>
        <fullName evidence="1">Uncharacterized protein</fullName>
    </submittedName>
</protein>
<organism evidence="1 2">
    <name type="scientific">Smallanthus sonchifolius</name>
    <dbReference type="NCBI Taxonomy" id="185202"/>
    <lineage>
        <taxon>Eukaryota</taxon>
        <taxon>Viridiplantae</taxon>
        <taxon>Streptophyta</taxon>
        <taxon>Embryophyta</taxon>
        <taxon>Tracheophyta</taxon>
        <taxon>Spermatophyta</taxon>
        <taxon>Magnoliopsida</taxon>
        <taxon>eudicotyledons</taxon>
        <taxon>Gunneridae</taxon>
        <taxon>Pentapetalae</taxon>
        <taxon>asterids</taxon>
        <taxon>campanulids</taxon>
        <taxon>Asterales</taxon>
        <taxon>Asteraceae</taxon>
        <taxon>Asteroideae</taxon>
        <taxon>Heliantheae alliance</taxon>
        <taxon>Millerieae</taxon>
        <taxon>Smallanthus</taxon>
    </lineage>
</organism>
<reference evidence="1 2" key="2">
    <citation type="journal article" date="2022" name="Mol. Ecol. Resour.">
        <title>The genomes of chicory, endive, great burdock and yacon provide insights into Asteraceae paleo-polyploidization history and plant inulin production.</title>
        <authorList>
            <person name="Fan W."/>
            <person name="Wang S."/>
            <person name="Wang H."/>
            <person name="Wang A."/>
            <person name="Jiang F."/>
            <person name="Liu H."/>
            <person name="Zhao H."/>
            <person name="Xu D."/>
            <person name="Zhang Y."/>
        </authorList>
    </citation>
    <scope>NUCLEOTIDE SEQUENCE [LARGE SCALE GENOMIC DNA]</scope>
    <source>
        <strain evidence="2">cv. Yunnan</strain>
        <tissue evidence="1">Leaves</tissue>
    </source>
</reference>
<reference evidence="2" key="1">
    <citation type="journal article" date="2022" name="Mol. Ecol. Resour.">
        <title>The genomes of chicory, endive, great burdock and yacon provide insights into Asteraceae palaeo-polyploidization history and plant inulin production.</title>
        <authorList>
            <person name="Fan W."/>
            <person name="Wang S."/>
            <person name="Wang H."/>
            <person name="Wang A."/>
            <person name="Jiang F."/>
            <person name="Liu H."/>
            <person name="Zhao H."/>
            <person name="Xu D."/>
            <person name="Zhang Y."/>
        </authorList>
    </citation>
    <scope>NUCLEOTIDE SEQUENCE [LARGE SCALE GENOMIC DNA]</scope>
    <source>
        <strain evidence="2">cv. Yunnan</strain>
    </source>
</reference>
<dbReference type="Proteomes" id="UP001056120">
    <property type="component" value="Linkage Group LG04"/>
</dbReference>
<gene>
    <name evidence="1" type="ORF">L1987_13587</name>
</gene>
<evidence type="ECO:0000313" key="2">
    <source>
        <dbReference type="Proteomes" id="UP001056120"/>
    </source>
</evidence>
<name>A0ACB9JHS1_9ASTR</name>
<comment type="caution">
    <text evidence="1">The sequence shown here is derived from an EMBL/GenBank/DDBJ whole genome shotgun (WGS) entry which is preliminary data.</text>
</comment>
<proteinExistence type="predicted"/>
<accession>A0ACB9JHS1</accession>
<evidence type="ECO:0000313" key="1">
    <source>
        <dbReference type="EMBL" id="KAI3819739.1"/>
    </source>
</evidence>